<evidence type="ECO:0000256" key="1">
    <source>
        <dbReference type="ARBA" id="ARBA00004413"/>
    </source>
</evidence>
<keyword evidence="3" id="KW-0547">Nucleotide-binding</keyword>
<organism evidence="10">
    <name type="scientific">uncultured Chloroflexia bacterium</name>
    <dbReference type="NCBI Taxonomy" id="1672391"/>
    <lineage>
        <taxon>Bacteria</taxon>
        <taxon>Bacillati</taxon>
        <taxon>Chloroflexota</taxon>
        <taxon>Chloroflexia</taxon>
        <taxon>environmental samples</taxon>
    </lineage>
</organism>
<protein>
    <submittedName>
        <fullName evidence="10">Signal recognition particle receptor FtsY</fullName>
    </submittedName>
</protein>
<proteinExistence type="inferred from homology"/>
<keyword evidence="6 10" id="KW-0675">Receptor</keyword>
<evidence type="ECO:0000256" key="7">
    <source>
        <dbReference type="ARBA" id="ARBA00048027"/>
    </source>
</evidence>
<evidence type="ECO:0000256" key="4">
    <source>
        <dbReference type="ARBA" id="ARBA00023134"/>
    </source>
</evidence>
<comment type="catalytic activity">
    <reaction evidence="7">
        <text>GTP + H2O = GDP + phosphate + H(+)</text>
        <dbReference type="Rhea" id="RHEA:19669"/>
        <dbReference type="ChEBI" id="CHEBI:15377"/>
        <dbReference type="ChEBI" id="CHEBI:15378"/>
        <dbReference type="ChEBI" id="CHEBI:37565"/>
        <dbReference type="ChEBI" id="CHEBI:43474"/>
        <dbReference type="ChEBI" id="CHEBI:58189"/>
        <dbReference type="EC" id="3.6.5.4"/>
    </reaction>
</comment>
<gene>
    <name evidence="10" type="ORF">AVDCRST_MAG93-9391</name>
</gene>
<dbReference type="Pfam" id="PF02881">
    <property type="entry name" value="SRP54_N"/>
    <property type="match status" value="1"/>
</dbReference>
<feature type="non-terminal residue" evidence="10">
    <location>
        <position position="265"/>
    </location>
</feature>
<dbReference type="PANTHER" id="PTHR43134">
    <property type="entry name" value="SIGNAL RECOGNITION PARTICLE RECEPTOR SUBUNIT ALPHA"/>
    <property type="match status" value="1"/>
</dbReference>
<keyword evidence="5" id="KW-0472">Membrane</keyword>
<dbReference type="Gene3D" id="1.20.120.140">
    <property type="entry name" value="Signal recognition particle SRP54, nucleotide-binding domain"/>
    <property type="match status" value="1"/>
</dbReference>
<accession>A0A6J4NDA3</accession>
<evidence type="ECO:0000256" key="5">
    <source>
        <dbReference type="ARBA" id="ARBA00023136"/>
    </source>
</evidence>
<dbReference type="GO" id="GO:0006614">
    <property type="term" value="P:SRP-dependent cotranslational protein targeting to membrane"/>
    <property type="evidence" value="ECO:0007669"/>
    <property type="project" value="InterPro"/>
</dbReference>
<dbReference type="SUPFAM" id="SSF47364">
    <property type="entry name" value="Domain of the SRP/SRP receptor G-proteins"/>
    <property type="match status" value="1"/>
</dbReference>
<dbReference type="EMBL" id="CADCTR010003154">
    <property type="protein sequence ID" value="CAA9384729.1"/>
    <property type="molecule type" value="Genomic_DNA"/>
</dbReference>
<dbReference type="FunFam" id="1.20.120.140:FF:000002">
    <property type="entry name" value="Signal recognition particle receptor FtsY"/>
    <property type="match status" value="1"/>
</dbReference>
<comment type="similarity">
    <text evidence="2">Belongs to the GTP-binding SRP family.</text>
</comment>
<dbReference type="SUPFAM" id="SSF52540">
    <property type="entry name" value="P-loop containing nucleoside triphosphate hydrolases"/>
    <property type="match status" value="1"/>
</dbReference>
<dbReference type="PANTHER" id="PTHR43134:SF1">
    <property type="entry name" value="SIGNAL RECOGNITION PARTICLE RECEPTOR SUBUNIT ALPHA"/>
    <property type="match status" value="1"/>
</dbReference>
<feature type="compositionally biased region" description="Basic and acidic residues" evidence="8">
    <location>
        <begin position="1"/>
        <end position="13"/>
    </location>
</feature>
<reference evidence="10" key="1">
    <citation type="submission" date="2020-02" db="EMBL/GenBank/DDBJ databases">
        <authorList>
            <person name="Meier V. D."/>
        </authorList>
    </citation>
    <scope>NUCLEOTIDE SEQUENCE</scope>
    <source>
        <strain evidence="10">AVDCRST_MAG93</strain>
    </source>
</reference>
<evidence type="ECO:0000259" key="9">
    <source>
        <dbReference type="SMART" id="SM00963"/>
    </source>
</evidence>
<dbReference type="InterPro" id="IPR036225">
    <property type="entry name" value="SRP/SRP_N"/>
</dbReference>
<evidence type="ECO:0000256" key="2">
    <source>
        <dbReference type="ARBA" id="ARBA00008531"/>
    </source>
</evidence>
<dbReference type="GO" id="GO:0005886">
    <property type="term" value="C:plasma membrane"/>
    <property type="evidence" value="ECO:0007669"/>
    <property type="project" value="UniProtKB-SubCell"/>
</dbReference>
<sequence length="265" mass="30061">MFRRLFGGDRPDERVEEDTPVEEQTPQPIATDIPEDDLLAQLLSEEQDVTPTSTSDLATDVRQPIEDIPTSAAASPVAEVETPRFAPLFTRVDEVERSMQSTLTPQQPQAGLLRRLWGGEERTADEITREEYKTEQAVRKTRSGIFGRINEKMRSDEPITDDLWEELEEMMIQADVGVDTTLGVIERVRRRVERENLRYAKDARSYLKQELLKLLEPNTRAYAKRGTRPWIILVVGVNGAGKTTLIAKLANRYKNEVGQKVLIAA</sequence>
<evidence type="ECO:0000313" key="10">
    <source>
        <dbReference type="EMBL" id="CAA9384729.1"/>
    </source>
</evidence>
<comment type="subcellular location">
    <subcellularLocation>
        <location evidence="1">Cell membrane</location>
        <topology evidence="1">Peripheral membrane protein</topology>
        <orientation evidence="1">Cytoplasmic side</orientation>
    </subcellularLocation>
</comment>
<dbReference type="InterPro" id="IPR000897">
    <property type="entry name" value="SRP54_GTPase_dom"/>
</dbReference>
<dbReference type="SMART" id="SM00963">
    <property type="entry name" value="SRP54_N"/>
    <property type="match status" value="1"/>
</dbReference>
<name>A0A6J4NDA3_9CHLR</name>
<evidence type="ECO:0000256" key="3">
    <source>
        <dbReference type="ARBA" id="ARBA00022741"/>
    </source>
</evidence>
<evidence type="ECO:0000256" key="8">
    <source>
        <dbReference type="SAM" id="MobiDB-lite"/>
    </source>
</evidence>
<dbReference type="Pfam" id="PF00448">
    <property type="entry name" value="SRP54"/>
    <property type="match status" value="1"/>
</dbReference>
<dbReference type="GO" id="GO:0005047">
    <property type="term" value="F:signal recognition particle binding"/>
    <property type="evidence" value="ECO:0007669"/>
    <property type="project" value="TreeGrafter"/>
</dbReference>
<feature type="domain" description="Signal recognition particle SRP54 helical bundle" evidence="9">
    <location>
        <begin position="134"/>
        <end position="215"/>
    </location>
</feature>
<feature type="region of interest" description="Disordered" evidence="8">
    <location>
        <begin position="1"/>
        <end position="79"/>
    </location>
</feature>
<evidence type="ECO:0000256" key="6">
    <source>
        <dbReference type="ARBA" id="ARBA00023170"/>
    </source>
</evidence>
<dbReference type="GO" id="GO:0005525">
    <property type="term" value="F:GTP binding"/>
    <property type="evidence" value="ECO:0007669"/>
    <property type="project" value="UniProtKB-KW"/>
</dbReference>
<dbReference type="AlphaFoldDB" id="A0A6J4NDA3"/>
<dbReference type="Gene3D" id="3.40.50.300">
    <property type="entry name" value="P-loop containing nucleotide triphosphate hydrolases"/>
    <property type="match status" value="1"/>
</dbReference>
<keyword evidence="4" id="KW-0342">GTP-binding</keyword>
<dbReference type="InterPro" id="IPR027417">
    <property type="entry name" value="P-loop_NTPase"/>
</dbReference>
<dbReference type="GO" id="GO:0005737">
    <property type="term" value="C:cytoplasm"/>
    <property type="evidence" value="ECO:0007669"/>
    <property type="project" value="UniProtKB-ARBA"/>
</dbReference>
<dbReference type="InterPro" id="IPR042101">
    <property type="entry name" value="SRP54_N_sf"/>
</dbReference>
<dbReference type="InterPro" id="IPR013822">
    <property type="entry name" value="Signal_recog_particl_SRP54_hlx"/>
</dbReference>
<dbReference type="GO" id="GO:0003924">
    <property type="term" value="F:GTPase activity"/>
    <property type="evidence" value="ECO:0007669"/>
    <property type="project" value="TreeGrafter"/>
</dbReference>